<reference evidence="4" key="1">
    <citation type="submission" date="2017-11" db="EMBL/GenBank/DDBJ databases">
        <authorList>
            <person name="Duchaud E."/>
        </authorList>
    </citation>
    <scope>NUCLEOTIDE SEQUENCE [LARGE SCALE GENOMIC DNA]</scope>
    <source>
        <strain evidence="4">Tenacibaculum sp. TNO020</strain>
    </source>
</reference>
<evidence type="ECO:0000313" key="3">
    <source>
        <dbReference type="EMBL" id="SOS74053.1"/>
    </source>
</evidence>
<sequence length="213" mass="23774">MKKIIYSLFVFVAITNFASCKSDATSKKENSVNENNTEKKAKKTAFSLQDADSQINWTAYKTTEKKPVTGVFQKVDITKNGTGNTVKEAINNAEFSIPVSSIFTKETSRDFKIKKFFFAVMDNTKLLSGKLILENDSIGYADITMNTVTKKLPFTYTINQKTFNLKGTLKISDWNAQKALASLNEACKDLHKGDDGVSKTWDDVAINITSTFK</sequence>
<dbReference type="EMBL" id="OENF01000010">
    <property type="protein sequence ID" value="SOS74053.1"/>
    <property type="molecule type" value="Genomic_DNA"/>
</dbReference>
<gene>
    <name evidence="3" type="ORF">TNO020_180082</name>
</gene>
<evidence type="ECO:0000313" key="4">
    <source>
        <dbReference type="Proteomes" id="UP000234211"/>
    </source>
</evidence>
<proteinExistence type="predicted"/>
<dbReference type="AlphaFoldDB" id="A0A2H1YF04"/>
<dbReference type="OrthoDB" id="5292899at2"/>
<name>A0A2H1YF04_9FLAO</name>
<keyword evidence="1" id="KW-0732">Signal</keyword>
<feature type="chain" id="PRO_5013769670" description="Lipid/polyisoprenoid-binding YceI-like domain-containing protein" evidence="1">
    <location>
        <begin position="19"/>
        <end position="213"/>
    </location>
</feature>
<dbReference type="RefSeq" id="WP_101916570.1">
    <property type="nucleotide sequence ID" value="NZ_JAJGWS010000003.1"/>
</dbReference>
<dbReference type="InterPro" id="IPR007372">
    <property type="entry name" value="Lipid/polyisoprenoid-bd_YceI"/>
</dbReference>
<dbReference type="InterPro" id="IPR036761">
    <property type="entry name" value="TTHA0802/YceI-like_sf"/>
</dbReference>
<feature type="signal peptide" evidence="1">
    <location>
        <begin position="1"/>
        <end position="18"/>
    </location>
</feature>
<protein>
    <recommendedName>
        <fullName evidence="2">Lipid/polyisoprenoid-binding YceI-like domain-containing protein</fullName>
    </recommendedName>
</protein>
<dbReference type="SUPFAM" id="SSF101874">
    <property type="entry name" value="YceI-like"/>
    <property type="match status" value="1"/>
</dbReference>
<evidence type="ECO:0000256" key="1">
    <source>
        <dbReference type="SAM" id="SignalP"/>
    </source>
</evidence>
<dbReference type="Proteomes" id="UP000234211">
    <property type="component" value="Unassembled WGS sequence"/>
</dbReference>
<dbReference type="Gene3D" id="2.40.128.110">
    <property type="entry name" value="Lipid/polyisoprenoid-binding, YceI-like"/>
    <property type="match status" value="1"/>
</dbReference>
<keyword evidence="4" id="KW-1185">Reference proteome</keyword>
<dbReference type="Pfam" id="PF04264">
    <property type="entry name" value="YceI"/>
    <property type="match status" value="1"/>
</dbReference>
<organism evidence="3 4">
    <name type="scientific">Tenacibaculum piscium</name>
    <dbReference type="NCBI Taxonomy" id="1458515"/>
    <lineage>
        <taxon>Bacteria</taxon>
        <taxon>Pseudomonadati</taxon>
        <taxon>Bacteroidota</taxon>
        <taxon>Flavobacteriia</taxon>
        <taxon>Flavobacteriales</taxon>
        <taxon>Flavobacteriaceae</taxon>
        <taxon>Tenacibaculum</taxon>
    </lineage>
</organism>
<feature type="domain" description="Lipid/polyisoprenoid-binding YceI-like" evidence="2">
    <location>
        <begin position="47"/>
        <end position="210"/>
    </location>
</feature>
<evidence type="ECO:0000259" key="2">
    <source>
        <dbReference type="Pfam" id="PF04264"/>
    </source>
</evidence>
<accession>A0A2H1YF04</accession>